<accession>A0AAW0AJY6</accession>
<dbReference type="PANTHER" id="PTHR48081">
    <property type="entry name" value="AB HYDROLASE SUPERFAMILY PROTEIN C4A8.06C"/>
    <property type="match status" value="1"/>
</dbReference>
<evidence type="ECO:0000256" key="1">
    <source>
        <dbReference type="ARBA" id="ARBA00022801"/>
    </source>
</evidence>
<dbReference type="GO" id="GO:0016787">
    <property type="term" value="F:hydrolase activity"/>
    <property type="evidence" value="ECO:0007669"/>
    <property type="project" value="UniProtKB-KW"/>
</dbReference>
<dbReference type="PANTHER" id="PTHR48081:SF31">
    <property type="entry name" value="STERYL ACETYL HYDROLASE MUG81-RELATED"/>
    <property type="match status" value="1"/>
</dbReference>
<dbReference type="SUPFAM" id="SSF53474">
    <property type="entry name" value="alpha/beta-Hydrolases"/>
    <property type="match status" value="1"/>
</dbReference>
<evidence type="ECO:0000259" key="3">
    <source>
        <dbReference type="Pfam" id="PF07859"/>
    </source>
</evidence>
<dbReference type="AlphaFoldDB" id="A0AAW0AJY6"/>
<keyword evidence="5" id="KW-1185">Reference proteome</keyword>
<dbReference type="Gene3D" id="3.40.50.1820">
    <property type="entry name" value="alpha/beta hydrolase"/>
    <property type="match status" value="1"/>
</dbReference>
<reference evidence="4 5" key="1">
    <citation type="journal article" date="2024" name="J Genomics">
        <title>Draft genome sequencing and assembly of Favolaschia claudopus CIRM-BRFM 2984 isolated from oak limbs.</title>
        <authorList>
            <person name="Navarro D."/>
            <person name="Drula E."/>
            <person name="Chaduli D."/>
            <person name="Cazenave R."/>
            <person name="Ahrendt S."/>
            <person name="Wang J."/>
            <person name="Lipzen A."/>
            <person name="Daum C."/>
            <person name="Barry K."/>
            <person name="Grigoriev I.V."/>
            <person name="Favel A."/>
            <person name="Rosso M.N."/>
            <person name="Martin F."/>
        </authorList>
    </citation>
    <scope>NUCLEOTIDE SEQUENCE [LARGE SCALE GENOMIC DNA]</scope>
    <source>
        <strain evidence="4 5">CIRM-BRFM 2984</strain>
    </source>
</reference>
<keyword evidence="2" id="KW-0472">Membrane</keyword>
<feature type="domain" description="Alpha/beta hydrolase fold-3" evidence="3">
    <location>
        <begin position="107"/>
        <end position="326"/>
    </location>
</feature>
<evidence type="ECO:0000256" key="2">
    <source>
        <dbReference type="SAM" id="Phobius"/>
    </source>
</evidence>
<dbReference type="InterPro" id="IPR029058">
    <property type="entry name" value="AB_hydrolase_fold"/>
</dbReference>
<keyword evidence="2" id="KW-1133">Transmembrane helix</keyword>
<dbReference type="InterPro" id="IPR013094">
    <property type="entry name" value="AB_hydrolase_3"/>
</dbReference>
<feature type="transmembrane region" description="Helical" evidence="2">
    <location>
        <begin position="12"/>
        <end position="29"/>
    </location>
</feature>
<protein>
    <submittedName>
        <fullName evidence="4">Alpha beta hydrolase fold protein</fullName>
    </submittedName>
</protein>
<name>A0AAW0AJY6_9AGAR</name>
<evidence type="ECO:0000313" key="5">
    <source>
        <dbReference type="Proteomes" id="UP001362999"/>
    </source>
</evidence>
<dbReference type="Proteomes" id="UP001362999">
    <property type="component" value="Unassembled WGS sequence"/>
</dbReference>
<proteinExistence type="predicted"/>
<dbReference type="Pfam" id="PF07859">
    <property type="entry name" value="Abhydrolase_3"/>
    <property type="match status" value="1"/>
</dbReference>
<dbReference type="InterPro" id="IPR050300">
    <property type="entry name" value="GDXG_lipolytic_enzyme"/>
</dbReference>
<keyword evidence="2" id="KW-0812">Transmembrane</keyword>
<evidence type="ECO:0000313" key="4">
    <source>
        <dbReference type="EMBL" id="KAK7012865.1"/>
    </source>
</evidence>
<dbReference type="EMBL" id="JAWWNJ010000063">
    <property type="protein sequence ID" value="KAK7012865.1"/>
    <property type="molecule type" value="Genomic_DNA"/>
</dbReference>
<gene>
    <name evidence="4" type="ORF">R3P38DRAFT_3016248</name>
</gene>
<comment type="caution">
    <text evidence="4">The sequence shown here is derived from an EMBL/GenBank/DDBJ whole genome shotgun (WGS) entry which is preliminary data.</text>
</comment>
<keyword evidence="1 4" id="KW-0378">Hydrolase</keyword>
<sequence>MAGLTFTESVKMNLILLQIPFFLVYVSLFRRRSKRANGRPLPRVLGDEVAYFILSRLSVRQLQAVSGSTLEGYAKWAKQNKVAQVLDDLDHDARLMWVGPKETDNVLIYCHGGGFVGPLSDFQVEFWYRIQQAILKSHGIKLGVAILQYSTYPAAFPMQLNQLQAAIQLIMSMGVSPSKICLAGDSAGGNLILQLLAHTLHPSSLVAHSPASASIPFAGICLISPWTFPSSVRKDNDSYDLVPAHILEGRWMDTYLSPVSDLHLPYVQFESAPQGWFDGLDKIANRILITAGRKEVLYDSIVRLSQAFEKAHSNVELDVQENGVHCDAMFDIAAKSKVPHATEARVANWFSEVLRETTA</sequence>
<organism evidence="4 5">
    <name type="scientific">Favolaschia claudopus</name>
    <dbReference type="NCBI Taxonomy" id="2862362"/>
    <lineage>
        <taxon>Eukaryota</taxon>
        <taxon>Fungi</taxon>
        <taxon>Dikarya</taxon>
        <taxon>Basidiomycota</taxon>
        <taxon>Agaricomycotina</taxon>
        <taxon>Agaricomycetes</taxon>
        <taxon>Agaricomycetidae</taxon>
        <taxon>Agaricales</taxon>
        <taxon>Marasmiineae</taxon>
        <taxon>Mycenaceae</taxon>
        <taxon>Favolaschia</taxon>
    </lineage>
</organism>